<evidence type="ECO:0000313" key="3">
    <source>
        <dbReference type="Proteomes" id="UP001202328"/>
    </source>
</evidence>
<dbReference type="AlphaFoldDB" id="A0AAD4RYS5"/>
<gene>
    <name evidence="2" type="ORF">MKW98_013608</name>
</gene>
<keyword evidence="3" id="KW-1185">Reference proteome</keyword>
<accession>A0AAD4RYS5</accession>
<protein>
    <submittedName>
        <fullName evidence="2">Uncharacterized protein</fullName>
    </submittedName>
</protein>
<reference evidence="2" key="1">
    <citation type="submission" date="2022-04" db="EMBL/GenBank/DDBJ databases">
        <title>A functionally conserved STORR gene fusion in Papaver species that diverged 16.8 million years ago.</title>
        <authorList>
            <person name="Catania T."/>
        </authorList>
    </citation>
    <scope>NUCLEOTIDE SEQUENCE</scope>
    <source>
        <strain evidence="2">S-188037</strain>
    </source>
</reference>
<sequence>MSLMKLLLRNQFAKMQGEDPAPPGFPCSYHVGILVLVEAWIQDATIHLPAIRRDGTTQDHRPSIVTEPHNSDMPTA</sequence>
<feature type="region of interest" description="Disordered" evidence="1">
    <location>
        <begin position="52"/>
        <end position="76"/>
    </location>
</feature>
<feature type="compositionally biased region" description="Basic and acidic residues" evidence="1">
    <location>
        <begin position="52"/>
        <end position="62"/>
    </location>
</feature>
<evidence type="ECO:0000313" key="2">
    <source>
        <dbReference type="EMBL" id="KAI3843672.1"/>
    </source>
</evidence>
<organism evidence="2 3">
    <name type="scientific">Papaver atlanticum</name>
    <dbReference type="NCBI Taxonomy" id="357466"/>
    <lineage>
        <taxon>Eukaryota</taxon>
        <taxon>Viridiplantae</taxon>
        <taxon>Streptophyta</taxon>
        <taxon>Embryophyta</taxon>
        <taxon>Tracheophyta</taxon>
        <taxon>Spermatophyta</taxon>
        <taxon>Magnoliopsida</taxon>
        <taxon>Ranunculales</taxon>
        <taxon>Papaveraceae</taxon>
        <taxon>Papaveroideae</taxon>
        <taxon>Papaver</taxon>
    </lineage>
</organism>
<evidence type="ECO:0000256" key="1">
    <source>
        <dbReference type="SAM" id="MobiDB-lite"/>
    </source>
</evidence>
<name>A0AAD4RYS5_9MAGN</name>
<dbReference type="EMBL" id="JAJJMB010016912">
    <property type="protein sequence ID" value="KAI3843672.1"/>
    <property type="molecule type" value="Genomic_DNA"/>
</dbReference>
<comment type="caution">
    <text evidence="2">The sequence shown here is derived from an EMBL/GenBank/DDBJ whole genome shotgun (WGS) entry which is preliminary data.</text>
</comment>
<proteinExistence type="predicted"/>
<dbReference type="Proteomes" id="UP001202328">
    <property type="component" value="Unassembled WGS sequence"/>
</dbReference>